<feature type="transmembrane region" description="Helical" evidence="2">
    <location>
        <begin position="348"/>
        <end position="370"/>
    </location>
</feature>
<feature type="transmembrane region" description="Helical" evidence="2">
    <location>
        <begin position="498"/>
        <end position="517"/>
    </location>
</feature>
<feature type="transmembrane region" description="Helical" evidence="2">
    <location>
        <begin position="465"/>
        <end position="486"/>
    </location>
</feature>
<feature type="transmembrane region" description="Helical" evidence="2">
    <location>
        <begin position="439"/>
        <end position="458"/>
    </location>
</feature>
<keyword evidence="2" id="KW-1133">Transmembrane helix</keyword>
<protein>
    <submittedName>
        <fullName evidence="3">Uncharacterized protein</fullName>
    </submittedName>
</protein>
<feature type="compositionally biased region" description="Low complexity" evidence="1">
    <location>
        <begin position="1038"/>
        <end position="1048"/>
    </location>
</feature>
<gene>
    <name evidence="3" type="ORF">PPSC2_27315</name>
</gene>
<sequence length="1119" mass="120248">MNIQSTKKGIAALVAFLIIFGVFISPIKSYAHENYFFQVLIDENQYTYQGNVLADEADWLSNEEGHMEAQFGDFTPLIKDNYTAIPQKGEKVKETKVVGQQALPFSFSPEEKGDGWFDNTPVNNATKDDVNRAYFVKDTLVTGLNDALRILNKNKPFEDMGELLTKSNELGNAIRQVSNGSTASIDGFTFRQGRASFNKDPDLNKKTGIESKDYVTISQTKNGETLEYEFVYRVVKGYTEKGNWDNKVYNEAYKNPNDTKYITWNMIMYQGVYAYSAKGMTSKNGGEVAKPGQLEEMVAWMFESLYNGIRNLLGLYDLNELIFNDGIRGSAAWHYGAMPMNWEENVTLYHWIFQLIAWTVIGFSIAKLLITRNISTINPSMRVSLISGVQDLMITGMILAFTMPIINVLLNINAKIVDIFAAVGPDLDSVMGVNNYSNMLAGIIIQFFFLFIMIYMNFTYIIRSITIAILTAMAPLFVVTLSLGAKWKGLFSQWMKELTSNIFLQSFHSFILSFLFISTTSSRGIEAIVICFALIPLTEFFRGMIMGQAGGIASRMGMGSVVAGAGLAMGAAQKGTSMGQKRVQNSNGQSGSPSSLNGGSTSEGSNAMSQMNMNDLKLGSSDNLRNKAEAGVTQSRTKHQDLRNAQLQKQVPPEIISKGMDSQEYKEYMGAPILSEAQAKYADLKDNFKADLQSGIQNAVSGTGLKNMAMGTGKTLLGASAMMAGAGFAMAFGGENAGAVAMGSRVAGMGGRTAYQTAKAGITKVAPSVGQAALIAGSVGAGFVAAKMGSANSGSNSASATNLLNHQRAGKMGQGQSDVPLSQGTTESHTTPETSSAENLGSAHAANYRTLTENIGQRSIGNDGDFQVYRDGAALRAQGILKASENSNGTSVYSYDTSKLSDGDRNNIQTYANTFSGNNQDQITQLRKSGVEGAWKNQDGSIGVAYNQMGKEKLGIQRVDTVGGNIVETKRSNQPESTRVSFQVPLQHSANASTGASKGREGFSISGGEINNSSIVNKSGGVSISGGEVNNSSIRNKSGGVSISGGEINNSSIRNTSGGISIHGGAINNSSVANTSPSGASNHSRSMMDEINQKIRSGDVMVNNDVIIMGGTLKNNIIK</sequence>
<name>E3EKV5_PAEPS</name>
<proteinExistence type="predicted"/>
<feature type="region of interest" description="Disordered" evidence="1">
    <location>
        <begin position="576"/>
        <end position="608"/>
    </location>
</feature>
<keyword evidence="3" id="KW-0614">Plasmid</keyword>
<dbReference type="EMBL" id="CP002214">
    <property type="protein sequence ID" value="ADO59556.1"/>
    <property type="molecule type" value="Genomic_DNA"/>
</dbReference>
<feature type="transmembrane region" description="Helical" evidence="2">
    <location>
        <begin position="524"/>
        <end position="546"/>
    </location>
</feature>
<keyword evidence="2" id="KW-0472">Membrane</keyword>
<evidence type="ECO:0000313" key="4">
    <source>
        <dbReference type="Proteomes" id="UP000006868"/>
    </source>
</evidence>
<feature type="compositionally biased region" description="Low complexity" evidence="1">
    <location>
        <begin position="825"/>
        <end position="838"/>
    </location>
</feature>
<evidence type="ECO:0000256" key="2">
    <source>
        <dbReference type="SAM" id="Phobius"/>
    </source>
</evidence>
<keyword evidence="2" id="KW-0812">Transmembrane</keyword>
<feature type="region of interest" description="Disordered" evidence="1">
    <location>
        <begin position="989"/>
        <end position="1010"/>
    </location>
</feature>
<feature type="compositionally biased region" description="Polar residues" evidence="1">
    <location>
        <begin position="814"/>
        <end position="824"/>
    </location>
</feature>
<feature type="compositionally biased region" description="Low complexity" evidence="1">
    <location>
        <begin position="585"/>
        <end position="602"/>
    </location>
</feature>
<dbReference type="AlphaFoldDB" id="E3EKV5"/>
<dbReference type="eggNOG" id="ENOG5032RFM">
    <property type="taxonomic scope" value="Bacteria"/>
</dbReference>
<feature type="region of interest" description="Disordered" evidence="1">
    <location>
        <begin position="809"/>
        <end position="840"/>
    </location>
</feature>
<accession>E3EKV5</accession>
<dbReference type="RefSeq" id="WP_013385970.1">
    <property type="nucleotide sequence ID" value="NC_014628.2"/>
</dbReference>
<dbReference type="PATRIC" id="fig|886882.15.peg.5781"/>
<reference evidence="3 4" key="1">
    <citation type="journal article" date="2011" name="J. Bacteriol.">
        <title>Complete genome sequence of Paenibacillus polymyxa SC2, a strain of plant growth-promoting Rhizobacterium with broad-spectrum antimicrobial activity.</title>
        <authorList>
            <person name="Ma M."/>
            <person name="Wang C."/>
            <person name="Ding Y."/>
            <person name="Li L."/>
            <person name="Shen D."/>
            <person name="Jiang X."/>
            <person name="Guan D."/>
            <person name="Cao F."/>
            <person name="Chen H."/>
            <person name="Feng R."/>
            <person name="Wang X."/>
            <person name="Ge Y."/>
            <person name="Yao L."/>
            <person name="Bing X."/>
            <person name="Yang X."/>
            <person name="Li J."/>
            <person name="Du B."/>
        </authorList>
    </citation>
    <scope>NUCLEOTIDE SEQUENCE [LARGE SCALE GENOMIC DNA]</scope>
    <source>
        <strain evidence="3 4">SC2</strain>
        <plasmid evidence="4">pSC2</plasmid>
    </source>
</reference>
<feature type="region of interest" description="Disordered" evidence="1">
    <location>
        <begin position="1027"/>
        <end position="1048"/>
    </location>
</feature>
<evidence type="ECO:0000313" key="3">
    <source>
        <dbReference type="EMBL" id="ADO59556.1"/>
    </source>
</evidence>
<dbReference type="Proteomes" id="UP000006868">
    <property type="component" value="Plasmid pSC2"/>
</dbReference>
<dbReference type="KEGG" id="ppm:PPSC2_27315"/>
<dbReference type="OrthoDB" id="2456775at2"/>
<geneLocation type="plasmid" evidence="3 4">
    <name>pSC2</name>
</geneLocation>
<evidence type="ECO:0000256" key="1">
    <source>
        <dbReference type="SAM" id="MobiDB-lite"/>
    </source>
</evidence>
<organism evidence="3 4">
    <name type="scientific">Paenibacillus polymyxa (strain SC2)</name>
    <name type="common">Bacillus polymyxa</name>
    <dbReference type="NCBI Taxonomy" id="886882"/>
    <lineage>
        <taxon>Bacteria</taxon>
        <taxon>Bacillati</taxon>
        <taxon>Bacillota</taxon>
        <taxon>Bacilli</taxon>
        <taxon>Bacillales</taxon>
        <taxon>Paenibacillaceae</taxon>
        <taxon>Paenibacillus</taxon>
    </lineage>
</organism>
<feature type="transmembrane region" description="Helical" evidence="2">
    <location>
        <begin position="391"/>
        <end position="410"/>
    </location>
</feature>
<dbReference type="HOGENOM" id="CLU_280581_0_0_9"/>